<protein>
    <recommendedName>
        <fullName evidence="5">PEP-CTERM protein-sorting domain-containing protein</fullName>
    </recommendedName>
</protein>
<organism evidence="3 4">
    <name type="scientific">Methylocaldum marinum</name>
    <dbReference type="NCBI Taxonomy" id="1432792"/>
    <lineage>
        <taxon>Bacteria</taxon>
        <taxon>Pseudomonadati</taxon>
        <taxon>Pseudomonadota</taxon>
        <taxon>Gammaproteobacteria</taxon>
        <taxon>Methylococcales</taxon>
        <taxon>Methylococcaceae</taxon>
        <taxon>Methylocaldum</taxon>
    </lineage>
</organism>
<dbReference type="AlphaFoldDB" id="A0A250KU12"/>
<reference evidence="3 4" key="1">
    <citation type="submission" date="2016-12" db="EMBL/GenBank/DDBJ databases">
        <title>Genome sequencing of Methylocaldum marinum.</title>
        <authorList>
            <person name="Takeuchi M."/>
            <person name="Kamagata Y."/>
            <person name="Hiraoka S."/>
            <person name="Oshima K."/>
            <person name="Hattori M."/>
            <person name="Iwasaki W."/>
        </authorList>
    </citation>
    <scope>NUCLEOTIDE SEQUENCE [LARGE SCALE GENOMIC DNA]</scope>
    <source>
        <strain evidence="3 4">S8</strain>
    </source>
</reference>
<evidence type="ECO:0000256" key="1">
    <source>
        <dbReference type="SAM" id="Phobius"/>
    </source>
</evidence>
<dbReference type="RefSeq" id="WP_119630422.1">
    <property type="nucleotide sequence ID" value="NZ_AP017928.1"/>
</dbReference>
<feature type="chain" id="PRO_5012377301" description="PEP-CTERM protein-sorting domain-containing protein" evidence="2">
    <location>
        <begin position="25"/>
        <end position="218"/>
    </location>
</feature>
<sequence>MFSQLKIAALCLGLVAAMVQPVSAATTIDFDSVAAGSTANSAAPAGISFVEAEFSTETDEFGDEIPGSEKWRVAADGTDVLARNPDTFDGGFYGPAPSGPNALDARWAPVLVQFADGIDLAGFSVTLDNSGFGNLVPADLLFLDATGLILATLVADQTVPGYVASWSGALYGVSSILLPSGAYYDNISYSAVPIPPAAVLMFSALSALGFSARRKRVS</sequence>
<proteinExistence type="predicted"/>
<keyword evidence="1" id="KW-1133">Transmembrane helix</keyword>
<dbReference type="EMBL" id="AP017928">
    <property type="protein sequence ID" value="BBA35173.1"/>
    <property type="molecule type" value="Genomic_DNA"/>
</dbReference>
<evidence type="ECO:0000313" key="4">
    <source>
        <dbReference type="Proteomes" id="UP000266313"/>
    </source>
</evidence>
<feature type="transmembrane region" description="Helical" evidence="1">
    <location>
        <begin position="194"/>
        <end position="212"/>
    </location>
</feature>
<keyword evidence="2" id="KW-0732">Signal</keyword>
<feature type="signal peptide" evidence="2">
    <location>
        <begin position="1"/>
        <end position="24"/>
    </location>
</feature>
<name>A0A250KU12_9GAMM</name>
<gene>
    <name evidence="3" type="ORF">sS8_3230</name>
</gene>
<dbReference type="Proteomes" id="UP000266313">
    <property type="component" value="Chromosome"/>
</dbReference>
<evidence type="ECO:0008006" key="5">
    <source>
        <dbReference type="Google" id="ProtNLM"/>
    </source>
</evidence>
<evidence type="ECO:0000313" key="3">
    <source>
        <dbReference type="EMBL" id="BBA35173.1"/>
    </source>
</evidence>
<evidence type="ECO:0000256" key="2">
    <source>
        <dbReference type="SAM" id="SignalP"/>
    </source>
</evidence>
<keyword evidence="4" id="KW-1185">Reference proteome</keyword>
<dbReference type="KEGG" id="mmai:sS8_3230"/>
<accession>A0A250KU12</accession>
<keyword evidence="1" id="KW-0472">Membrane</keyword>
<keyword evidence="1" id="KW-0812">Transmembrane</keyword>